<dbReference type="InterPro" id="IPR000182">
    <property type="entry name" value="GNAT_dom"/>
</dbReference>
<name>A0A1J5QIR7_9ZZZZ</name>
<sequence>MTPTIADLFATVDAPWPAAALHPAGPWLVREGRGGGKRVSAAAAGRPVAVADLAAMEAAQAALHQSPLVMIRQGEDALDALLAAQGYRIVDPVVIYLAPTTKLTGALPHLAAFPVWPPLAIQAEVWAAGHIGPERMAVMNRVAGSKTSIFARTNDRAAGAAFVGVAGDIAMLHALEVSHAMRRQGSAANMMRAAANWAQTQGAGWFSLVVTETNAPARALYASLGMSVVGQYHYRMK</sequence>
<dbReference type="Gene3D" id="3.40.630.30">
    <property type="match status" value="1"/>
</dbReference>
<evidence type="ECO:0000313" key="2">
    <source>
        <dbReference type="EMBL" id="OIQ75901.1"/>
    </source>
</evidence>
<dbReference type="PROSITE" id="PS51186">
    <property type="entry name" value="GNAT"/>
    <property type="match status" value="1"/>
</dbReference>
<dbReference type="AlphaFoldDB" id="A0A1J5QIR7"/>
<dbReference type="SUPFAM" id="SSF55729">
    <property type="entry name" value="Acyl-CoA N-acyltransferases (Nat)"/>
    <property type="match status" value="1"/>
</dbReference>
<dbReference type="Pfam" id="PF00583">
    <property type="entry name" value="Acetyltransf_1"/>
    <property type="match status" value="1"/>
</dbReference>
<keyword evidence="2" id="KW-0808">Transferase</keyword>
<dbReference type="InterPro" id="IPR016181">
    <property type="entry name" value="Acyl_CoA_acyltransferase"/>
</dbReference>
<feature type="domain" description="N-acetyltransferase" evidence="1">
    <location>
        <begin position="105"/>
        <end position="237"/>
    </location>
</feature>
<gene>
    <name evidence="2" type="ORF">GALL_424260</name>
</gene>
<dbReference type="EMBL" id="MLJW01002022">
    <property type="protein sequence ID" value="OIQ75901.1"/>
    <property type="molecule type" value="Genomic_DNA"/>
</dbReference>
<dbReference type="GO" id="GO:0016747">
    <property type="term" value="F:acyltransferase activity, transferring groups other than amino-acyl groups"/>
    <property type="evidence" value="ECO:0007669"/>
    <property type="project" value="InterPro"/>
</dbReference>
<comment type="caution">
    <text evidence="2">The sequence shown here is derived from an EMBL/GenBank/DDBJ whole genome shotgun (WGS) entry which is preliminary data.</text>
</comment>
<reference evidence="2" key="1">
    <citation type="submission" date="2016-10" db="EMBL/GenBank/DDBJ databases">
        <title>Sequence of Gallionella enrichment culture.</title>
        <authorList>
            <person name="Poehlein A."/>
            <person name="Muehling M."/>
            <person name="Daniel R."/>
        </authorList>
    </citation>
    <scope>NUCLEOTIDE SEQUENCE</scope>
</reference>
<proteinExistence type="predicted"/>
<organism evidence="2">
    <name type="scientific">mine drainage metagenome</name>
    <dbReference type="NCBI Taxonomy" id="410659"/>
    <lineage>
        <taxon>unclassified sequences</taxon>
        <taxon>metagenomes</taxon>
        <taxon>ecological metagenomes</taxon>
    </lineage>
</organism>
<evidence type="ECO:0000259" key="1">
    <source>
        <dbReference type="PROSITE" id="PS51186"/>
    </source>
</evidence>
<accession>A0A1J5QIR7</accession>
<protein>
    <submittedName>
        <fullName evidence="2">Putative acetyltransferase</fullName>
    </submittedName>
</protein>